<feature type="domain" description="DUF4007" evidence="1">
    <location>
        <begin position="25"/>
        <end position="119"/>
    </location>
</feature>
<reference evidence="2 3" key="1">
    <citation type="submission" date="2020-02" db="EMBL/GenBank/DDBJ databases">
        <authorList>
            <person name="Kim M.K."/>
        </authorList>
    </citation>
    <scope>NUCLEOTIDE SEQUENCE [LARGE SCALE GENOMIC DNA]</scope>
    <source>
        <strain evidence="2 3">BT327</strain>
    </source>
</reference>
<comment type="caution">
    <text evidence="2">The sequence shown here is derived from an EMBL/GenBank/DDBJ whole genome shotgun (WGS) entry which is preliminary data.</text>
</comment>
<sequence>MVGTIQKEEESIVADKTKKRTKQVLFLENTDRESLPIEIFLYSILDNTGYGSSISLPALENDFNSPGNIFALSKTGLVTKIQEAQEKYPNEIIYTDHAGIKELQFKRKIDPIEMLTSYYEK</sequence>
<evidence type="ECO:0000313" key="2">
    <source>
        <dbReference type="EMBL" id="NEM99758.1"/>
    </source>
</evidence>
<name>A0A6B3M1Q4_9BACT</name>
<keyword evidence="3" id="KW-1185">Reference proteome</keyword>
<gene>
    <name evidence="2" type="ORF">GXP69_18855</name>
</gene>
<dbReference type="InterPro" id="IPR025248">
    <property type="entry name" value="DUF4007"/>
</dbReference>
<dbReference type="EMBL" id="JAAGWD010000019">
    <property type="protein sequence ID" value="NEM99758.1"/>
    <property type="molecule type" value="Genomic_DNA"/>
</dbReference>
<proteinExistence type="predicted"/>
<dbReference type="Pfam" id="PF13182">
    <property type="entry name" value="DUF4007"/>
    <property type="match status" value="1"/>
</dbReference>
<evidence type="ECO:0000313" key="3">
    <source>
        <dbReference type="Proteomes" id="UP000474777"/>
    </source>
</evidence>
<dbReference type="Proteomes" id="UP000474777">
    <property type="component" value="Unassembled WGS sequence"/>
</dbReference>
<accession>A0A6B3M1Q4</accession>
<organism evidence="2 3">
    <name type="scientific">Pontibacter burrus</name>
    <dbReference type="NCBI Taxonomy" id="2704466"/>
    <lineage>
        <taxon>Bacteria</taxon>
        <taxon>Pseudomonadati</taxon>
        <taxon>Bacteroidota</taxon>
        <taxon>Cytophagia</taxon>
        <taxon>Cytophagales</taxon>
        <taxon>Hymenobacteraceae</taxon>
        <taxon>Pontibacter</taxon>
    </lineage>
</organism>
<protein>
    <submittedName>
        <fullName evidence="2">DUF4007 family protein</fullName>
    </submittedName>
</protein>
<evidence type="ECO:0000259" key="1">
    <source>
        <dbReference type="Pfam" id="PF13182"/>
    </source>
</evidence>
<dbReference type="AlphaFoldDB" id="A0A6B3M1Q4"/>